<evidence type="ECO:0000313" key="2">
    <source>
        <dbReference type="EMBL" id="TQV90111.1"/>
    </source>
</evidence>
<feature type="region of interest" description="Disordered" evidence="1">
    <location>
        <begin position="1"/>
        <end position="94"/>
    </location>
</feature>
<feature type="compositionally biased region" description="Low complexity" evidence="1">
    <location>
        <begin position="388"/>
        <end position="411"/>
    </location>
</feature>
<feature type="compositionally biased region" description="Basic and acidic residues" evidence="1">
    <location>
        <begin position="1"/>
        <end position="16"/>
    </location>
</feature>
<organism evidence="2 3">
    <name type="scientific">Cordyceps javanica</name>
    <dbReference type="NCBI Taxonomy" id="43265"/>
    <lineage>
        <taxon>Eukaryota</taxon>
        <taxon>Fungi</taxon>
        <taxon>Dikarya</taxon>
        <taxon>Ascomycota</taxon>
        <taxon>Pezizomycotina</taxon>
        <taxon>Sordariomycetes</taxon>
        <taxon>Hypocreomycetidae</taxon>
        <taxon>Hypocreales</taxon>
        <taxon>Cordycipitaceae</taxon>
        <taxon>Cordyceps</taxon>
    </lineage>
</organism>
<keyword evidence="3" id="KW-1185">Reference proteome</keyword>
<feature type="region of interest" description="Disordered" evidence="1">
    <location>
        <begin position="129"/>
        <end position="185"/>
    </location>
</feature>
<feature type="compositionally biased region" description="Basic and acidic residues" evidence="1">
    <location>
        <begin position="146"/>
        <end position="155"/>
    </location>
</feature>
<accession>A0A545UKX0</accession>
<feature type="compositionally biased region" description="Basic and acidic residues" evidence="1">
    <location>
        <begin position="327"/>
        <end position="338"/>
    </location>
</feature>
<dbReference type="EMBL" id="SPUK01000036">
    <property type="protein sequence ID" value="TQV90111.1"/>
    <property type="molecule type" value="Genomic_DNA"/>
</dbReference>
<proteinExistence type="predicted"/>
<protein>
    <submittedName>
        <fullName evidence="2">Uncharacterized protein</fullName>
    </submittedName>
</protein>
<gene>
    <name evidence="2" type="ORF">IF1G_11220</name>
</gene>
<comment type="caution">
    <text evidence="2">The sequence shown here is derived from an EMBL/GenBank/DDBJ whole genome shotgun (WGS) entry which is preliminary data.</text>
</comment>
<dbReference type="STRING" id="43265.A0A545UKX0"/>
<dbReference type="AlphaFoldDB" id="A0A545UKX0"/>
<feature type="compositionally biased region" description="Low complexity" evidence="1">
    <location>
        <begin position="254"/>
        <end position="263"/>
    </location>
</feature>
<feature type="compositionally biased region" description="Polar residues" evidence="1">
    <location>
        <begin position="412"/>
        <end position="430"/>
    </location>
</feature>
<feature type="compositionally biased region" description="Pro residues" evidence="1">
    <location>
        <begin position="59"/>
        <end position="69"/>
    </location>
</feature>
<evidence type="ECO:0000313" key="3">
    <source>
        <dbReference type="Proteomes" id="UP000315783"/>
    </source>
</evidence>
<name>A0A545UKX0_9HYPO</name>
<feature type="compositionally biased region" description="Polar residues" evidence="1">
    <location>
        <begin position="451"/>
        <end position="460"/>
    </location>
</feature>
<feature type="region of interest" description="Disordered" evidence="1">
    <location>
        <begin position="310"/>
        <end position="555"/>
    </location>
</feature>
<sequence length="587" mass="62730">MARSREQGRVPHRAEGHVSTPAASRNMATQCNLDYQTFWAPRPSSRPRGVDGQSHIRPLPQPKSSPLPPNYSRGMIGVSKGSPDASPRLASSRDDVVYISDDAASDANDMSHERFDESLPSIQAIVQSLEDPEKMGNTDDGFEQPLQRKDAHDACGRSTDSAPPEQELPNESPTPTVGMAAECPIDVSASTSRMCTSAPASMADGSRIGIASCESSLRDADSPYARSASVSAEHEGATKPSSEIPQHVDSQLYPPSSASQSQRPPSPPHDDCDGGGRTPRGSPGPSQTMVSSKDDSFDVFDTAFDHHASCDISADETLSSVRTAVRPQDETRKIRSTVDDSEQISDPGDAQEPSSRPHSSPLLDRGHTHHGAGFSVAEAADCPTEVASSTSRIRSSTASSPASSQLNSLSPESQVWDTVSTQTSCTSMSAPGNGEDEIDDQICTGTEPPENATNGSSEQGYESDKETLMSPTSPRTQKKRSWESLVIHGLEQSEAEGLGEVVDDPEYYPSTSDESEDDGNSPPGGEEQASPKRRKVRAEPSKLQPRTQEDAPVVAEPTDAAFDEWILQDVVLKRTIMDDSSQALQTA</sequence>
<evidence type="ECO:0000256" key="1">
    <source>
        <dbReference type="SAM" id="MobiDB-lite"/>
    </source>
</evidence>
<dbReference type="Proteomes" id="UP000315783">
    <property type="component" value="Unassembled WGS sequence"/>
</dbReference>
<feature type="compositionally biased region" description="Polar residues" evidence="1">
    <location>
        <begin position="21"/>
        <end position="35"/>
    </location>
</feature>
<feature type="region of interest" description="Disordered" evidence="1">
    <location>
        <begin position="214"/>
        <end position="294"/>
    </location>
</feature>
<reference evidence="2 3" key="1">
    <citation type="journal article" date="2019" name="Appl. Microbiol. Biotechnol.">
        <title>Genome sequence of Isaria javanica and comparative genome analysis insights into family S53 peptidase evolution in fungal entomopathogens.</title>
        <authorList>
            <person name="Lin R."/>
            <person name="Zhang X."/>
            <person name="Xin B."/>
            <person name="Zou M."/>
            <person name="Gao Y."/>
            <person name="Qin F."/>
            <person name="Hu Q."/>
            <person name="Xie B."/>
            <person name="Cheng X."/>
        </authorList>
    </citation>
    <scope>NUCLEOTIDE SEQUENCE [LARGE SCALE GENOMIC DNA]</scope>
    <source>
        <strain evidence="2 3">IJ1G</strain>
    </source>
</reference>